<organism evidence="1 2">
    <name type="scientific">Lysinibacillus halotolerans</name>
    <dbReference type="NCBI Taxonomy" id="1368476"/>
    <lineage>
        <taxon>Bacteria</taxon>
        <taxon>Bacillati</taxon>
        <taxon>Bacillota</taxon>
        <taxon>Bacilli</taxon>
        <taxon>Bacillales</taxon>
        <taxon>Bacillaceae</taxon>
        <taxon>Lysinibacillus</taxon>
    </lineage>
</organism>
<evidence type="ECO:0000313" key="2">
    <source>
        <dbReference type="Proteomes" id="UP000279909"/>
    </source>
</evidence>
<dbReference type="Proteomes" id="UP000279909">
    <property type="component" value="Unassembled WGS sequence"/>
</dbReference>
<keyword evidence="2" id="KW-1185">Reference proteome</keyword>
<dbReference type="RefSeq" id="WP_122971307.1">
    <property type="nucleotide sequence ID" value="NZ_RHLQ01000009.1"/>
</dbReference>
<gene>
    <name evidence="1" type="ORF">EC501_05570</name>
</gene>
<dbReference type="OrthoDB" id="2243190at2"/>
<name>A0A3M8HCZ6_9BACI</name>
<reference evidence="1 2" key="1">
    <citation type="journal article" date="2014" name="Int. J. Syst. Evol. Microbiol.">
        <title>Lysinibacillus halotolerans sp. nov., isolated from saline-alkaline soil.</title>
        <authorList>
            <person name="Kong D."/>
            <person name="Wang Y."/>
            <person name="Zhao B."/>
            <person name="Li Y."/>
            <person name="Song J."/>
            <person name="Zhai Y."/>
            <person name="Zhang C."/>
            <person name="Wang H."/>
            <person name="Chen X."/>
            <person name="Zhao B."/>
            <person name="Ruan Z."/>
        </authorList>
    </citation>
    <scope>NUCLEOTIDE SEQUENCE [LARGE SCALE GENOMIC DNA]</scope>
    <source>
        <strain evidence="1 2">MCCC 1A12703</strain>
    </source>
</reference>
<dbReference type="EMBL" id="RHLQ01000009">
    <property type="protein sequence ID" value="RND00242.1"/>
    <property type="molecule type" value="Genomic_DNA"/>
</dbReference>
<dbReference type="AlphaFoldDB" id="A0A3M8HCZ6"/>
<proteinExistence type="predicted"/>
<comment type="caution">
    <text evidence="1">The sequence shown here is derived from an EMBL/GenBank/DDBJ whole genome shotgun (WGS) entry which is preliminary data.</text>
</comment>
<evidence type="ECO:0000313" key="1">
    <source>
        <dbReference type="EMBL" id="RND00242.1"/>
    </source>
</evidence>
<accession>A0A3M8HCZ6</accession>
<protein>
    <submittedName>
        <fullName evidence="1">Uncharacterized protein</fullName>
    </submittedName>
</protein>
<sequence length="63" mass="7863">MLTNEQRAHDLAMYTLDFRYRHVIQEQANQGNNEIKFDPYSEYLFLYKEYLEIFKRDFPQHDQ</sequence>